<keyword evidence="3" id="KW-1185">Reference proteome</keyword>
<organism evidence="2 3">
    <name type="scientific">Riccia fluitans</name>
    <dbReference type="NCBI Taxonomy" id="41844"/>
    <lineage>
        <taxon>Eukaryota</taxon>
        <taxon>Viridiplantae</taxon>
        <taxon>Streptophyta</taxon>
        <taxon>Embryophyta</taxon>
        <taxon>Marchantiophyta</taxon>
        <taxon>Marchantiopsida</taxon>
        <taxon>Marchantiidae</taxon>
        <taxon>Marchantiales</taxon>
        <taxon>Ricciaceae</taxon>
        <taxon>Riccia</taxon>
    </lineage>
</organism>
<evidence type="ECO:0000256" key="1">
    <source>
        <dbReference type="SAM" id="MobiDB-lite"/>
    </source>
</evidence>
<reference evidence="2 3" key="1">
    <citation type="submission" date="2024-09" db="EMBL/GenBank/DDBJ databases">
        <title>Chromosome-scale assembly of Riccia fluitans.</title>
        <authorList>
            <person name="Paukszto L."/>
            <person name="Sawicki J."/>
            <person name="Karawczyk K."/>
            <person name="Piernik-Szablinska J."/>
            <person name="Szczecinska M."/>
            <person name="Mazdziarz M."/>
        </authorList>
    </citation>
    <scope>NUCLEOTIDE SEQUENCE [LARGE SCALE GENOMIC DNA]</scope>
    <source>
        <strain evidence="2">Rf_01</strain>
        <tissue evidence="2">Aerial parts of the thallus</tissue>
    </source>
</reference>
<comment type="caution">
    <text evidence="2">The sequence shown here is derived from an EMBL/GenBank/DDBJ whole genome shotgun (WGS) entry which is preliminary data.</text>
</comment>
<evidence type="ECO:0000313" key="3">
    <source>
        <dbReference type="Proteomes" id="UP001605036"/>
    </source>
</evidence>
<protein>
    <submittedName>
        <fullName evidence="2">Uncharacterized protein</fullName>
    </submittedName>
</protein>
<dbReference type="EMBL" id="JBHFFA010000007">
    <property type="protein sequence ID" value="KAL2612788.1"/>
    <property type="molecule type" value="Genomic_DNA"/>
</dbReference>
<feature type="region of interest" description="Disordered" evidence="1">
    <location>
        <begin position="107"/>
        <end position="157"/>
    </location>
</feature>
<sequence length="182" mass="19775">MISFPHIGGIKLGPHPEDRHSRRVESQIVRQVLDLQSRSRRASKQLALSALSVASVGRIRGEIHSRAPSCIFQSHLNPEEEASSPVRSTYGASPIYGRSVRAKAWSPISRATRAKSPQAPPPPLPYRGSSEVNRLDPGRDCPSNRKSADPRTKSPDLSVAALAKAARGPAKITIYRDSTSNL</sequence>
<accession>A0ABD1XV03</accession>
<name>A0ABD1XV03_9MARC</name>
<feature type="compositionally biased region" description="Basic and acidic residues" evidence="1">
    <location>
        <begin position="14"/>
        <end position="23"/>
    </location>
</feature>
<evidence type="ECO:0000313" key="2">
    <source>
        <dbReference type="EMBL" id="KAL2612788.1"/>
    </source>
</evidence>
<dbReference type="Proteomes" id="UP001605036">
    <property type="component" value="Unassembled WGS sequence"/>
</dbReference>
<gene>
    <name evidence="2" type="ORF">R1flu_024480</name>
</gene>
<feature type="compositionally biased region" description="Basic and acidic residues" evidence="1">
    <location>
        <begin position="133"/>
        <end position="154"/>
    </location>
</feature>
<dbReference type="AlphaFoldDB" id="A0ABD1XV03"/>
<feature type="region of interest" description="Disordered" evidence="1">
    <location>
        <begin position="1"/>
        <end position="23"/>
    </location>
</feature>
<proteinExistence type="predicted"/>